<reference evidence="1 2" key="1">
    <citation type="submission" date="2019-08" db="EMBL/GenBank/DDBJ databases">
        <title>Bacillus genomes from the desert of Cuatro Cienegas, Coahuila.</title>
        <authorList>
            <person name="Olmedo-Alvarez G."/>
        </authorList>
    </citation>
    <scope>NUCLEOTIDE SEQUENCE [LARGE SCALE GENOMIC DNA]</scope>
    <source>
        <strain evidence="1 2">CH87b_3T</strain>
    </source>
</reference>
<dbReference type="Proteomes" id="UP000324269">
    <property type="component" value="Unassembled WGS sequence"/>
</dbReference>
<accession>A0A5D4UJ17</accession>
<sequence length="179" mass="21371">MSAKYNEQFKIVSYLDYSAAIDYHLLKAESKMTGYKFNVSLEDGMMRDEYGLYLDIRETVKHYFSMEKYYLEVNPITDVLNSSVELDYQDIRVRVLIASTVNDIDKEKIYHVYEELKSKKFEEFELVITNFNYNEKTFMRDIQERQYKKFADENKVIHACELDSQIGELNNSTLIKYCK</sequence>
<comment type="caution">
    <text evidence="1">The sequence shown here is derived from an EMBL/GenBank/DDBJ whole genome shotgun (WGS) entry which is preliminary data.</text>
</comment>
<evidence type="ECO:0000313" key="1">
    <source>
        <dbReference type="EMBL" id="TYS87224.1"/>
    </source>
</evidence>
<proteinExistence type="predicted"/>
<name>A0A5D4UJ17_9BACI</name>
<dbReference type="AlphaFoldDB" id="A0A5D4UJ17"/>
<protein>
    <submittedName>
        <fullName evidence="1">Uncharacterized protein</fullName>
    </submittedName>
</protein>
<dbReference type="RefSeq" id="WP_148970869.1">
    <property type="nucleotide sequence ID" value="NZ_JBNIKW010000007.1"/>
</dbReference>
<evidence type="ECO:0000313" key="2">
    <source>
        <dbReference type="Proteomes" id="UP000324269"/>
    </source>
</evidence>
<organism evidence="1 2">
    <name type="scientific">Rossellomorea aquimaris</name>
    <dbReference type="NCBI Taxonomy" id="189382"/>
    <lineage>
        <taxon>Bacteria</taxon>
        <taxon>Bacillati</taxon>
        <taxon>Bacillota</taxon>
        <taxon>Bacilli</taxon>
        <taxon>Bacillales</taxon>
        <taxon>Bacillaceae</taxon>
        <taxon>Rossellomorea</taxon>
    </lineage>
</organism>
<gene>
    <name evidence="1" type="ORF">FZC85_09645</name>
</gene>
<dbReference type="EMBL" id="VTEZ01000002">
    <property type="protein sequence ID" value="TYS87224.1"/>
    <property type="molecule type" value="Genomic_DNA"/>
</dbReference>